<keyword evidence="2" id="KW-1185">Reference proteome</keyword>
<sequence>MGPLHLTYAERMKNHPFGFALYKPTSNTILKPGSVGYFDGSGFWNPITDLTNKDALKRRNLKEPGELSRAPREEIKGWGPKVSTKVNSYTGDFSGGVDGALTLLPAQASVQLKYKMTSDFGAVLVTAAPIIHEAFYYESPFRNWVKENGRALLHGPLAEEIKSHGIFVVTQTYATARCSLTAWQNPSNEVFLGFDIGMTGIGELGPHAGWYEGRSDSGWNHFEGKVSDIGWPNSTGSLLTCPLIPGG</sequence>
<dbReference type="OrthoDB" id="2883672at2759"/>
<gene>
    <name evidence="1" type="ORF">L228DRAFT_53304</name>
</gene>
<dbReference type="AlphaFoldDB" id="A0A164ZGA5"/>
<evidence type="ECO:0000313" key="2">
    <source>
        <dbReference type="Proteomes" id="UP000076632"/>
    </source>
</evidence>
<dbReference type="RefSeq" id="XP_018184620.1">
    <property type="nucleotide sequence ID" value="XM_018336686.1"/>
</dbReference>
<organism evidence="1 2">
    <name type="scientific">Xylona heveae (strain CBS 132557 / TC161)</name>
    <dbReference type="NCBI Taxonomy" id="1328760"/>
    <lineage>
        <taxon>Eukaryota</taxon>
        <taxon>Fungi</taxon>
        <taxon>Dikarya</taxon>
        <taxon>Ascomycota</taxon>
        <taxon>Pezizomycotina</taxon>
        <taxon>Xylonomycetes</taxon>
        <taxon>Xylonales</taxon>
        <taxon>Xylonaceae</taxon>
        <taxon>Xylona</taxon>
    </lineage>
</organism>
<evidence type="ECO:0000313" key="1">
    <source>
        <dbReference type="EMBL" id="KZF19065.1"/>
    </source>
</evidence>
<reference evidence="1 2" key="1">
    <citation type="journal article" date="2016" name="Fungal Biol.">
        <title>The genome of Xylona heveae provides a window into fungal endophytism.</title>
        <authorList>
            <person name="Gazis R."/>
            <person name="Kuo A."/>
            <person name="Riley R."/>
            <person name="LaButti K."/>
            <person name="Lipzen A."/>
            <person name="Lin J."/>
            <person name="Amirebrahimi M."/>
            <person name="Hesse C.N."/>
            <person name="Spatafora J.W."/>
            <person name="Henrissat B."/>
            <person name="Hainaut M."/>
            <person name="Grigoriev I.V."/>
            <person name="Hibbett D.S."/>
        </authorList>
    </citation>
    <scope>NUCLEOTIDE SEQUENCE [LARGE SCALE GENOMIC DNA]</scope>
    <source>
        <strain evidence="1 2">TC161</strain>
    </source>
</reference>
<name>A0A164ZGA5_XYLHT</name>
<proteinExistence type="predicted"/>
<dbReference type="Proteomes" id="UP000076632">
    <property type="component" value="Unassembled WGS sequence"/>
</dbReference>
<dbReference type="GeneID" id="28901823"/>
<dbReference type="EMBL" id="KV407468">
    <property type="protein sequence ID" value="KZF19065.1"/>
    <property type="molecule type" value="Genomic_DNA"/>
</dbReference>
<protein>
    <submittedName>
        <fullName evidence="1">Uncharacterized protein</fullName>
    </submittedName>
</protein>
<dbReference type="OMA" id="HERYYHK"/>
<accession>A0A164ZGA5</accession>
<dbReference type="InParanoid" id="A0A164ZGA5"/>